<feature type="transmembrane region" description="Helical" evidence="7">
    <location>
        <begin position="87"/>
        <end position="107"/>
    </location>
</feature>
<name>A0A917Z2W4_9ACTN</name>
<evidence type="ECO:0000256" key="1">
    <source>
        <dbReference type="ARBA" id="ARBA00004651"/>
    </source>
</evidence>
<keyword evidence="5 7" id="KW-1133">Transmembrane helix</keyword>
<feature type="domain" description="ABC transmembrane type-1" evidence="8">
    <location>
        <begin position="79"/>
        <end position="263"/>
    </location>
</feature>
<keyword evidence="6 7" id="KW-0472">Membrane</keyword>
<dbReference type="InterPro" id="IPR035906">
    <property type="entry name" value="MetI-like_sf"/>
</dbReference>
<comment type="subcellular location">
    <subcellularLocation>
        <location evidence="1 7">Cell membrane</location>
        <topology evidence="1 7">Multi-pass membrane protein</topology>
    </subcellularLocation>
</comment>
<feature type="transmembrane region" description="Helical" evidence="7">
    <location>
        <begin position="119"/>
        <end position="139"/>
    </location>
</feature>
<reference evidence="9" key="2">
    <citation type="submission" date="2020-09" db="EMBL/GenBank/DDBJ databases">
        <authorList>
            <person name="Sun Q."/>
            <person name="Zhou Y."/>
        </authorList>
    </citation>
    <scope>NUCLEOTIDE SEQUENCE</scope>
    <source>
        <strain evidence="9">CGMCC 4.7368</strain>
    </source>
</reference>
<sequence>MSTVLTRRPGVAELHPVRTRRRWSATKIALGISVPVLFVAVWQLSAVLEWVDPFLYPPPSRLVPGIAALWEDGRLVEATVTSVRRVILGYLLGAVTGLVVGFLMGMSRVLRAAFEPFSWAWYTVPKLALLPIFLTIFGFGDTSVVVLIAMTVYFFVWISVMSAVMAVPTGYREAALMLRANRWEMFRHVLLPAALPEIFVGLRIAAGVSVLMLVGIEFVISDQGLGYLIEQGRTLLLLEQSYVGIVLVAAIGYLFALLVKLVGRLFIRWAADDNAIIPS</sequence>
<gene>
    <name evidence="9" type="ORF">GCM10012289_42000</name>
</gene>
<feature type="transmembrane region" description="Helical" evidence="7">
    <location>
        <begin position="28"/>
        <end position="48"/>
    </location>
</feature>
<proteinExistence type="inferred from homology"/>
<dbReference type="InterPro" id="IPR000515">
    <property type="entry name" value="MetI-like"/>
</dbReference>
<feature type="transmembrane region" description="Helical" evidence="7">
    <location>
        <begin position="240"/>
        <end position="259"/>
    </location>
</feature>
<evidence type="ECO:0000259" key="8">
    <source>
        <dbReference type="PROSITE" id="PS50928"/>
    </source>
</evidence>
<dbReference type="SUPFAM" id="SSF161098">
    <property type="entry name" value="MetI-like"/>
    <property type="match status" value="1"/>
</dbReference>
<evidence type="ECO:0000256" key="2">
    <source>
        <dbReference type="ARBA" id="ARBA00022448"/>
    </source>
</evidence>
<keyword evidence="2 7" id="KW-0813">Transport</keyword>
<reference evidence="9" key="1">
    <citation type="journal article" date="2014" name="Int. J. Syst. Evol. Microbiol.">
        <title>Complete genome sequence of Corynebacterium casei LMG S-19264T (=DSM 44701T), isolated from a smear-ripened cheese.</title>
        <authorList>
            <consortium name="US DOE Joint Genome Institute (JGI-PGF)"/>
            <person name="Walter F."/>
            <person name="Albersmeier A."/>
            <person name="Kalinowski J."/>
            <person name="Ruckert C."/>
        </authorList>
    </citation>
    <scope>NUCLEOTIDE SEQUENCE</scope>
    <source>
        <strain evidence="9">CGMCC 4.7368</strain>
    </source>
</reference>
<feature type="transmembrane region" description="Helical" evidence="7">
    <location>
        <begin position="189"/>
        <end position="220"/>
    </location>
</feature>
<comment type="caution">
    <text evidence="9">The sequence shown here is derived from an EMBL/GenBank/DDBJ whole genome shotgun (WGS) entry which is preliminary data.</text>
</comment>
<dbReference type="GO" id="GO:0055085">
    <property type="term" value="P:transmembrane transport"/>
    <property type="evidence" value="ECO:0007669"/>
    <property type="project" value="InterPro"/>
</dbReference>
<evidence type="ECO:0000313" key="9">
    <source>
        <dbReference type="EMBL" id="GGO72875.1"/>
    </source>
</evidence>
<keyword evidence="10" id="KW-1185">Reference proteome</keyword>
<dbReference type="CDD" id="cd06261">
    <property type="entry name" value="TM_PBP2"/>
    <property type="match status" value="1"/>
</dbReference>
<dbReference type="Proteomes" id="UP000646523">
    <property type="component" value="Unassembled WGS sequence"/>
</dbReference>
<dbReference type="Pfam" id="PF00528">
    <property type="entry name" value="BPD_transp_1"/>
    <property type="match status" value="1"/>
</dbReference>
<keyword evidence="3" id="KW-1003">Cell membrane</keyword>
<dbReference type="GO" id="GO:0005886">
    <property type="term" value="C:plasma membrane"/>
    <property type="evidence" value="ECO:0007669"/>
    <property type="project" value="UniProtKB-SubCell"/>
</dbReference>
<evidence type="ECO:0000313" key="10">
    <source>
        <dbReference type="Proteomes" id="UP000646523"/>
    </source>
</evidence>
<protein>
    <submittedName>
        <fullName evidence="9">Nitrate ABC transporter permease</fullName>
    </submittedName>
</protein>
<evidence type="ECO:0000256" key="3">
    <source>
        <dbReference type="ARBA" id="ARBA00022475"/>
    </source>
</evidence>
<dbReference type="PANTHER" id="PTHR30151:SF25">
    <property type="entry name" value="TAURINE TRANSPORT SYSTEM PERMEASE PROTEIN TAUC"/>
    <property type="match status" value="1"/>
</dbReference>
<dbReference type="PROSITE" id="PS50928">
    <property type="entry name" value="ABC_TM1"/>
    <property type="match status" value="1"/>
</dbReference>
<dbReference type="Gene3D" id="1.10.3720.10">
    <property type="entry name" value="MetI-like"/>
    <property type="match status" value="1"/>
</dbReference>
<feature type="transmembrane region" description="Helical" evidence="7">
    <location>
        <begin position="145"/>
        <end position="168"/>
    </location>
</feature>
<dbReference type="AlphaFoldDB" id="A0A917Z2W4"/>
<keyword evidence="4 7" id="KW-0812">Transmembrane</keyword>
<comment type="similarity">
    <text evidence="7">Belongs to the binding-protein-dependent transport system permease family.</text>
</comment>
<evidence type="ECO:0000256" key="5">
    <source>
        <dbReference type="ARBA" id="ARBA00022989"/>
    </source>
</evidence>
<dbReference type="GO" id="GO:0010438">
    <property type="term" value="P:cellular response to sulfur starvation"/>
    <property type="evidence" value="ECO:0007669"/>
    <property type="project" value="TreeGrafter"/>
</dbReference>
<evidence type="ECO:0000256" key="6">
    <source>
        <dbReference type="ARBA" id="ARBA00023136"/>
    </source>
</evidence>
<evidence type="ECO:0000256" key="4">
    <source>
        <dbReference type="ARBA" id="ARBA00022692"/>
    </source>
</evidence>
<accession>A0A917Z2W4</accession>
<dbReference type="PANTHER" id="PTHR30151">
    <property type="entry name" value="ALKANE SULFONATE ABC TRANSPORTER-RELATED, MEMBRANE SUBUNIT"/>
    <property type="match status" value="1"/>
</dbReference>
<dbReference type="EMBL" id="BMNH01000012">
    <property type="protein sequence ID" value="GGO72875.1"/>
    <property type="molecule type" value="Genomic_DNA"/>
</dbReference>
<organism evidence="9 10">
    <name type="scientific">Nonomuraea cavernae</name>
    <dbReference type="NCBI Taxonomy" id="2045107"/>
    <lineage>
        <taxon>Bacteria</taxon>
        <taxon>Bacillati</taxon>
        <taxon>Actinomycetota</taxon>
        <taxon>Actinomycetes</taxon>
        <taxon>Streptosporangiales</taxon>
        <taxon>Streptosporangiaceae</taxon>
        <taxon>Nonomuraea</taxon>
    </lineage>
</organism>
<evidence type="ECO:0000256" key="7">
    <source>
        <dbReference type="RuleBase" id="RU363032"/>
    </source>
</evidence>